<dbReference type="SUPFAM" id="SSF53474">
    <property type="entry name" value="alpha/beta-Hydrolases"/>
    <property type="match status" value="1"/>
</dbReference>
<protein>
    <recommendedName>
        <fullName evidence="1">AB hydrolase-1 domain-containing protein</fullName>
    </recommendedName>
</protein>
<dbReference type="Gene3D" id="3.40.50.1820">
    <property type="entry name" value="alpha/beta hydrolase"/>
    <property type="match status" value="1"/>
</dbReference>
<proteinExistence type="predicted"/>
<evidence type="ECO:0000313" key="2">
    <source>
        <dbReference type="EMBL" id="VAX21469.1"/>
    </source>
</evidence>
<name>A0A3B1BU78_9ZZZZ</name>
<sequence>MEQKPLLIMVHGWGQTKRAFDPLVELLAQKLRVITFDLPGHGEAKNSGGPFTFERYRNELSEVVKTSGASSFHLLGWSMGGTISAGYCLEKTGVLPKSLTLLSATPKFVTHTHNLGIGQHPAGVKKMERQIDRDTDSGLRNFIDSFFDSGEQITQAQRTEIENLFYSNNFPPNQEALLSSLSELASTDLTISKKRFNEPVLLIYGRMDRICPVGGQALWKKLFERVDELCLENTGHAPHLTQTAQVAESIASFILKQE</sequence>
<dbReference type="AlphaFoldDB" id="A0A3B1BU78"/>
<dbReference type="InterPro" id="IPR000073">
    <property type="entry name" value="AB_hydrolase_1"/>
</dbReference>
<gene>
    <name evidence="2" type="ORF">MNBD_NITROSPINAE01-443</name>
</gene>
<dbReference type="InterPro" id="IPR029058">
    <property type="entry name" value="AB_hydrolase_fold"/>
</dbReference>
<dbReference type="EMBL" id="UOGC01000120">
    <property type="protein sequence ID" value="VAX21469.1"/>
    <property type="molecule type" value="Genomic_DNA"/>
</dbReference>
<organism evidence="2">
    <name type="scientific">hydrothermal vent metagenome</name>
    <dbReference type="NCBI Taxonomy" id="652676"/>
    <lineage>
        <taxon>unclassified sequences</taxon>
        <taxon>metagenomes</taxon>
        <taxon>ecological metagenomes</taxon>
    </lineage>
</organism>
<dbReference type="GO" id="GO:0016020">
    <property type="term" value="C:membrane"/>
    <property type="evidence" value="ECO:0007669"/>
    <property type="project" value="TreeGrafter"/>
</dbReference>
<feature type="domain" description="AB hydrolase-1" evidence="1">
    <location>
        <begin position="5"/>
        <end position="241"/>
    </location>
</feature>
<dbReference type="PRINTS" id="PR00111">
    <property type="entry name" value="ABHYDROLASE"/>
</dbReference>
<dbReference type="InterPro" id="IPR050266">
    <property type="entry name" value="AB_hydrolase_sf"/>
</dbReference>
<reference evidence="2" key="1">
    <citation type="submission" date="2018-06" db="EMBL/GenBank/DDBJ databases">
        <authorList>
            <person name="Zhirakovskaya E."/>
        </authorList>
    </citation>
    <scope>NUCLEOTIDE SEQUENCE</scope>
</reference>
<dbReference type="PANTHER" id="PTHR43798:SF33">
    <property type="entry name" value="HYDROLASE, PUTATIVE (AFU_ORTHOLOGUE AFUA_2G14860)-RELATED"/>
    <property type="match status" value="1"/>
</dbReference>
<evidence type="ECO:0000259" key="1">
    <source>
        <dbReference type="Pfam" id="PF00561"/>
    </source>
</evidence>
<dbReference type="PANTHER" id="PTHR43798">
    <property type="entry name" value="MONOACYLGLYCEROL LIPASE"/>
    <property type="match status" value="1"/>
</dbReference>
<accession>A0A3B1BU78</accession>
<dbReference type="Pfam" id="PF00561">
    <property type="entry name" value="Abhydrolase_1"/>
    <property type="match status" value="1"/>
</dbReference>